<dbReference type="PANTHER" id="PTHR10993">
    <property type="entry name" value="OCTANOYLTRANSFERASE"/>
    <property type="match status" value="1"/>
</dbReference>
<evidence type="ECO:0000259" key="10">
    <source>
        <dbReference type="PROSITE" id="PS51733"/>
    </source>
</evidence>
<keyword evidence="3 5" id="KW-0012">Acyltransferase</keyword>
<dbReference type="UniPathway" id="UPA00538">
    <property type="reaction ID" value="UER00592"/>
</dbReference>
<evidence type="ECO:0000256" key="9">
    <source>
        <dbReference type="PIRSR" id="PIRSR016262-3"/>
    </source>
</evidence>
<comment type="catalytic activity">
    <reaction evidence="5 6">
        <text>octanoyl-[ACP] + L-lysyl-[protein] = N(6)-octanoyl-L-lysyl-[protein] + holo-[ACP] + H(+)</text>
        <dbReference type="Rhea" id="RHEA:17665"/>
        <dbReference type="Rhea" id="RHEA-COMP:9636"/>
        <dbReference type="Rhea" id="RHEA-COMP:9685"/>
        <dbReference type="Rhea" id="RHEA-COMP:9752"/>
        <dbReference type="Rhea" id="RHEA-COMP:9928"/>
        <dbReference type="ChEBI" id="CHEBI:15378"/>
        <dbReference type="ChEBI" id="CHEBI:29969"/>
        <dbReference type="ChEBI" id="CHEBI:64479"/>
        <dbReference type="ChEBI" id="CHEBI:78463"/>
        <dbReference type="ChEBI" id="CHEBI:78809"/>
        <dbReference type="EC" id="2.3.1.181"/>
    </reaction>
</comment>
<comment type="function">
    <text evidence="4 5 6">Catalyzes the transfer of endogenously produced octanoic acid from octanoyl-acyl-carrier-protein onto the lipoyl domains of lipoate-dependent enzymes. Lipoyl-ACP can also act as a substrate although octanoyl-ACP is likely to be the physiological substrate.</text>
</comment>
<evidence type="ECO:0000256" key="2">
    <source>
        <dbReference type="ARBA" id="ARBA00022679"/>
    </source>
</evidence>
<feature type="binding site" evidence="5 8">
    <location>
        <begin position="155"/>
        <end position="157"/>
    </location>
    <ligand>
        <name>substrate</name>
    </ligand>
</feature>
<evidence type="ECO:0000256" key="5">
    <source>
        <dbReference type="HAMAP-Rule" id="MF_00013"/>
    </source>
</evidence>
<sequence length="254" mass="27048">MGATSSVRFSTDSLEVRNLGTVDYLTAWDLQRELAAERAADGGRDTLLLLEHPSVYTAGRRTAPEDRPTDGTPVIDVDRGGKLTWHGPGQLVGYPIVKLAVPVDVVNYVRRIEEALISVCTDLGIGCGRVEGRSGVWLPASLTGGSWLPERKIAAIGVRMQRGVAMHGFAINCDADLGAFDEIIPCGIADAGVTSLSRELGRTVTVAEITPAVVAAVSAALDGELQVTEHDIERITFDEAAAVAPTRFTTHRFA</sequence>
<evidence type="ECO:0000256" key="7">
    <source>
        <dbReference type="PIRSR" id="PIRSR016262-1"/>
    </source>
</evidence>
<comment type="similarity">
    <text evidence="5 6">Belongs to the LipB family.</text>
</comment>
<dbReference type="EMBL" id="FOAW01000023">
    <property type="protein sequence ID" value="SEM12452.1"/>
    <property type="molecule type" value="Genomic_DNA"/>
</dbReference>
<comment type="pathway">
    <text evidence="1 5 6">Protein modification; protein lipoylation via endogenous pathway; protein N(6)-(lipoyl)lysine from octanoyl-[acyl-carrier-protein]: step 1/2.</text>
</comment>
<evidence type="ECO:0000313" key="11">
    <source>
        <dbReference type="EMBL" id="SEM12452.1"/>
    </source>
</evidence>
<dbReference type="RefSeq" id="WP_072753828.1">
    <property type="nucleotide sequence ID" value="NZ_FOAW01000023.1"/>
</dbReference>
<feature type="domain" description="BPL/LPL catalytic" evidence="10">
    <location>
        <begin position="41"/>
        <end position="225"/>
    </location>
</feature>
<dbReference type="InterPro" id="IPR020605">
    <property type="entry name" value="Octanoyltransferase_CS"/>
</dbReference>
<keyword evidence="12" id="KW-1185">Reference proteome</keyword>
<feature type="active site" description="Acyl-thioester intermediate" evidence="5 7">
    <location>
        <position position="186"/>
    </location>
</feature>
<comment type="miscellaneous">
    <text evidence="5">In the reaction, the free carboxyl group of octanoic acid is attached via an amide linkage to the epsilon-amino group of a specific lysine residue of lipoyl domains of lipoate-dependent enzymes.</text>
</comment>
<proteinExistence type="inferred from homology"/>
<accession>A0A1H7VSW7</accession>
<dbReference type="AlphaFoldDB" id="A0A1H7VSW7"/>
<feature type="binding site" evidence="5 8">
    <location>
        <begin position="168"/>
        <end position="170"/>
    </location>
    <ligand>
        <name>substrate</name>
    </ligand>
</feature>
<evidence type="ECO:0000256" key="1">
    <source>
        <dbReference type="ARBA" id="ARBA00004821"/>
    </source>
</evidence>
<name>A0A1H7VSW7_9NOCA</name>
<keyword evidence="2 5" id="KW-0808">Transferase</keyword>
<dbReference type="GO" id="GO:0033819">
    <property type="term" value="F:lipoyl(octanoyl) transferase activity"/>
    <property type="evidence" value="ECO:0007669"/>
    <property type="project" value="UniProtKB-EC"/>
</dbReference>
<keyword evidence="5" id="KW-0963">Cytoplasm</keyword>
<dbReference type="Pfam" id="PF21948">
    <property type="entry name" value="LplA-B_cat"/>
    <property type="match status" value="1"/>
</dbReference>
<dbReference type="HAMAP" id="MF_00013">
    <property type="entry name" value="LipB"/>
    <property type="match status" value="1"/>
</dbReference>
<feature type="site" description="Lowers pKa of active site Cys" evidence="5 9">
    <location>
        <position position="152"/>
    </location>
</feature>
<dbReference type="Proteomes" id="UP000198677">
    <property type="component" value="Unassembled WGS sequence"/>
</dbReference>
<dbReference type="NCBIfam" id="NF010925">
    <property type="entry name" value="PRK14345.1"/>
    <property type="match status" value="1"/>
</dbReference>
<dbReference type="PROSITE" id="PS01313">
    <property type="entry name" value="LIPB"/>
    <property type="match status" value="1"/>
</dbReference>
<dbReference type="PIRSF" id="PIRSF016262">
    <property type="entry name" value="LPLase"/>
    <property type="match status" value="1"/>
</dbReference>
<dbReference type="InterPro" id="IPR045864">
    <property type="entry name" value="aa-tRNA-synth_II/BPL/LPL"/>
</dbReference>
<gene>
    <name evidence="5" type="primary">lipB</name>
    <name evidence="11" type="ORF">SAMN05444583_12327</name>
</gene>
<evidence type="ECO:0000313" key="12">
    <source>
        <dbReference type="Proteomes" id="UP000198677"/>
    </source>
</evidence>
<protein>
    <recommendedName>
        <fullName evidence="5 6">Octanoyltransferase</fullName>
        <ecNumber evidence="5 6">2.3.1.181</ecNumber>
    </recommendedName>
    <alternativeName>
        <fullName evidence="5">Lipoate-protein ligase B</fullName>
    </alternativeName>
    <alternativeName>
        <fullName evidence="5">Lipoyl/octanoyl transferase</fullName>
    </alternativeName>
    <alternativeName>
        <fullName evidence="5">Octanoyl-[acyl-carrier-protein]-protein N-octanoyltransferase</fullName>
    </alternativeName>
</protein>
<comment type="subcellular location">
    <subcellularLocation>
        <location evidence="5">Cytoplasm</location>
    </subcellularLocation>
</comment>
<dbReference type="SUPFAM" id="SSF55681">
    <property type="entry name" value="Class II aaRS and biotin synthetases"/>
    <property type="match status" value="1"/>
</dbReference>
<organism evidence="11 12">
    <name type="scientific">Rhodococcus maanshanensis</name>
    <dbReference type="NCBI Taxonomy" id="183556"/>
    <lineage>
        <taxon>Bacteria</taxon>
        <taxon>Bacillati</taxon>
        <taxon>Actinomycetota</taxon>
        <taxon>Actinomycetes</taxon>
        <taxon>Mycobacteriales</taxon>
        <taxon>Nocardiaceae</taxon>
        <taxon>Rhodococcus</taxon>
    </lineage>
</organism>
<evidence type="ECO:0000256" key="4">
    <source>
        <dbReference type="ARBA" id="ARBA00024732"/>
    </source>
</evidence>
<dbReference type="InterPro" id="IPR000544">
    <property type="entry name" value="Octanoyltransferase"/>
</dbReference>
<evidence type="ECO:0000256" key="3">
    <source>
        <dbReference type="ARBA" id="ARBA00023315"/>
    </source>
</evidence>
<dbReference type="PANTHER" id="PTHR10993:SF7">
    <property type="entry name" value="LIPOYLTRANSFERASE 2, MITOCHONDRIAL-RELATED"/>
    <property type="match status" value="1"/>
</dbReference>
<dbReference type="EC" id="2.3.1.181" evidence="5 6"/>
<dbReference type="NCBIfam" id="TIGR00214">
    <property type="entry name" value="lipB"/>
    <property type="match status" value="1"/>
</dbReference>
<evidence type="ECO:0000256" key="6">
    <source>
        <dbReference type="PIRNR" id="PIRNR016262"/>
    </source>
</evidence>
<evidence type="ECO:0000256" key="8">
    <source>
        <dbReference type="PIRSR" id="PIRSR016262-2"/>
    </source>
</evidence>
<dbReference type="GO" id="GO:0009249">
    <property type="term" value="P:protein lipoylation"/>
    <property type="evidence" value="ECO:0007669"/>
    <property type="project" value="InterPro"/>
</dbReference>
<dbReference type="GO" id="GO:0005737">
    <property type="term" value="C:cytoplasm"/>
    <property type="evidence" value="ECO:0007669"/>
    <property type="project" value="UniProtKB-SubCell"/>
</dbReference>
<feature type="binding site" evidence="5 8">
    <location>
        <begin position="79"/>
        <end position="86"/>
    </location>
    <ligand>
        <name>substrate</name>
    </ligand>
</feature>
<reference evidence="12" key="1">
    <citation type="submission" date="2016-10" db="EMBL/GenBank/DDBJ databases">
        <authorList>
            <person name="Varghese N."/>
            <person name="Submissions S."/>
        </authorList>
    </citation>
    <scope>NUCLEOTIDE SEQUENCE [LARGE SCALE GENOMIC DNA]</scope>
    <source>
        <strain evidence="12">DSM 44675</strain>
    </source>
</reference>
<dbReference type="InterPro" id="IPR004143">
    <property type="entry name" value="BPL_LPL_catalytic"/>
</dbReference>
<dbReference type="Gene3D" id="3.30.930.10">
    <property type="entry name" value="Bira Bifunctional Protein, Domain 2"/>
    <property type="match status" value="1"/>
</dbReference>
<dbReference type="OrthoDB" id="9787061at2"/>
<dbReference type="PROSITE" id="PS51733">
    <property type="entry name" value="BPL_LPL_CATALYTIC"/>
    <property type="match status" value="1"/>
</dbReference>
<dbReference type="CDD" id="cd16444">
    <property type="entry name" value="LipB"/>
    <property type="match status" value="1"/>
</dbReference>
<dbReference type="FunFam" id="3.30.930.10:FF:000035">
    <property type="entry name" value="Putative lipoyltransferase 2, mitochondrial"/>
    <property type="match status" value="1"/>
</dbReference>